<proteinExistence type="inferred from homology"/>
<organism evidence="9">
    <name type="scientific">Evadne anonyx</name>
    <dbReference type="NCBI Taxonomy" id="141404"/>
    <lineage>
        <taxon>Eukaryota</taxon>
        <taxon>Metazoa</taxon>
        <taxon>Ecdysozoa</taxon>
        <taxon>Arthropoda</taxon>
        <taxon>Crustacea</taxon>
        <taxon>Branchiopoda</taxon>
        <taxon>Diplostraca</taxon>
        <taxon>Cladocera</taxon>
        <taxon>Onychopoda</taxon>
        <taxon>Podonidae</taxon>
        <taxon>Evadne</taxon>
    </lineage>
</organism>
<dbReference type="InterPro" id="IPR012677">
    <property type="entry name" value="Nucleotide-bd_a/b_plait_sf"/>
</dbReference>
<feature type="compositionally biased region" description="Polar residues" evidence="6">
    <location>
        <begin position="68"/>
        <end position="77"/>
    </location>
</feature>
<sequence>MMEPRRGESWSRGSRSQPRQHPEYRESYRGRERYSPAGGYDAPQVSKRMRHDWEDRRYGFESGYGPNIGSSSWGQSEQQMSNQGSQGFGSSGSGRVDEYPTQPPMMSFKAFLAAHDDSISDEEAVKKYADYKLEFRRQQLNEFFTSHKDEEWFKLKYHPEENLKRKTEQQAYIKLRIDTFMEMKNSGRLDELSVDADQSEKLVKLLDAVVIKLEGGSDLDLQVLDVPPPSAVAPPPAPEPKNLIRIIHPIIHPNNSKESFKITKESNPTPSTWTELNRTSKLQSPVKIQSKEPRESIEGEAKEEGEEGEDGAASPTDEPNEKEEAAASSSSSKDAHKSPGTAATKRKRTGDMDSESGSDWEQEKKEDDSGEREAPQPASPDSNTPEDITSPMQEEEEADETQSTTNEAQEKTADQNQDHPNSPGMIQDDDEEVAEKKNGHSGASASSVPRELHRTASIFLRNLAPTITKLEVEAMCKRYPGFLRAALADPQPERRWFRRGWVTFERNVNIKEICWNLNNIRLRDTELGAIVNRDLSRRIRTVSGITSHKQVVRNDIRIAAKIIQNLDARLGLWESEADDNVPQIPQDSGHITFAGASRNPMLHNITDFLIEEASAEEEELLGASATEEGEEAEAAGGVTRDDDLIKVLDRLLFYLRIVHSVDFYNHCEYPNEDEMPNRCGIMHARGIPPSSKVTQNEINDHCRGFEAKIASFLEPIKRLSDEEANKLGLKEAKAEVEKFVLANTQELAKDKWLCPLSGKKFKGPDFVRKHIYNKHGEKTDEVRKDVEYFNNYLRDPKRPQLPEHPGNRAAGARPSPSNEPPRGDPFGAPAAGFGYGFGYGGGRGGYGGGYGGPPQQAGFPGGGRDFGFGGRNNNRGGRSRGPQLSYEGRTIIGYDDVDTPADFDVF</sequence>
<evidence type="ECO:0000259" key="7">
    <source>
        <dbReference type="Pfam" id="PF04959"/>
    </source>
</evidence>
<evidence type="ECO:0000256" key="3">
    <source>
        <dbReference type="ARBA" id="ARBA00017364"/>
    </source>
</evidence>
<dbReference type="PANTHER" id="PTHR13165">
    <property type="entry name" value="ARSENITE-RESISTANCE PROTEIN 2"/>
    <property type="match status" value="1"/>
</dbReference>
<feature type="compositionally biased region" description="Polar residues" evidence="6">
    <location>
        <begin position="379"/>
        <end position="392"/>
    </location>
</feature>
<dbReference type="Pfam" id="PF12066">
    <property type="entry name" value="SERRATE_Ars2_N"/>
    <property type="match status" value="1"/>
</dbReference>
<protein>
    <recommendedName>
        <fullName evidence="3">Serrate RNA effector molecule homolog</fullName>
    </recommendedName>
    <alternativeName>
        <fullName evidence="5">Arsenite-resistance protein 2 homolog</fullName>
    </alternativeName>
</protein>
<gene>
    <name evidence="9" type="primary">EOG090X04A7</name>
</gene>
<evidence type="ECO:0000256" key="5">
    <source>
        <dbReference type="ARBA" id="ARBA00030701"/>
    </source>
</evidence>
<dbReference type="InterPro" id="IPR021933">
    <property type="entry name" value="SERRATE/Ars2_N"/>
</dbReference>
<feature type="compositionally biased region" description="Basic and acidic residues" evidence="6">
    <location>
        <begin position="20"/>
        <end position="34"/>
    </location>
</feature>
<feature type="region of interest" description="Disordered" evidence="6">
    <location>
        <begin position="793"/>
        <end position="828"/>
    </location>
</feature>
<dbReference type="Gene3D" id="3.30.70.330">
    <property type="match status" value="1"/>
</dbReference>
<feature type="compositionally biased region" description="Polar residues" evidence="6">
    <location>
        <begin position="265"/>
        <end position="287"/>
    </location>
</feature>
<dbReference type="AlphaFoldDB" id="A0A9N6WX41"/>
<evidence type="ECO:0000313" key="9">
    <source>
        <dbReference type="EMBL" id="CAG4642438.1"/>
    </source>
</evidence>
<dbReference type="Pfam" id="PF04959">
    <property type="entry name" value="ARS2"/>
    <property type="match status" value="1"/>
</dbReference>
<keyword evidence="4" id="KW-0539">Nucleus</keyword>
<evidence type="ECO:0000256" key="6">
    <source>
        <dbReference type="SAM" id="MobiDB-lite"/>
    </source>
</evidence>
<evidence type="ECO:0000256" key="1">
    <source>
        <dbReference type="ARBA" id="ARBA00004123"/>
    </source>
</evidence>
<dbReference type="EMBL" id="OC985783">
    <property type="protein sequence ID" value="CAG4642438.1"/>
    <property type="molecule type" value="Genomic_DNA"/>
</dbReference>
<feature type="compositionally biased region" description="Basic and acidic residues" evidence="6">
    <location>
        <begin position="408"/>
        <end position="417"/>
    </location>
</feature>
<dbReference type="InterPro" id="IPR039727">
    <property type="entry name" value="SE/Ars2"/>
</dbReference>
<name>A0A9N6WX41_9CRUS</name>
<feature type="region of interest" description="Disordered" evidence="6">
    <location>
        <begin position="1"/>
        <end position="48"/>
    </location>
</feature>
<reference evidence="9" key="1">
    <citation type="submission" date="2021-04" db="EMBL/GenBank/DDBJ databases">
        <authorList>
            <person name="Cornetti L."/>
        </authorList>
    </citation>
    <scope>NUCLEOTIDE SEQUENCE</scope>
</reference>
<dbReference type="PANTHER" id="PTHR13165:SF0">
    <property type="entry name" value="SERRATE RNA EFFECTOR MOLECULE HOMOLOG"/>
    <property type="match status" value="1"/>
</dbReference>
<accession>A0A9N6WX41</accession>
<feature type="domain" description="SERRATE/Ars2 C-terminal" evidence="7">
    <location>
        <begin position="685"/>
        <end position="871"/>
    </location>
</feature>
<dbReference type="GO" id="GO:0016604">
    <property type="term" value="C:nuclear body"/>
    <property type="evidence" value="ECO:0007669"/>
    <property type="project" value="TreeGrafter"/>
</dbReference>
<feature type="region of interest" description="Disordered" evidence="6">
    <location>
        <begin position="255"/>
        <end position="427"/>
    </location>
</feature>
<dbReference type="GO" id="GO:0031053">
    <property type="term" value="P:primary miRNA processing"/>
    <property type="evidence" value="ECO:0007669"/>
    <property type="project" value="TreeGrafter"/>
</dbReference>
<evidence type="ECO:0000256" key="4">
    <source>
        <dbReference type="ARBA" id="ARBA00023242"/>
    </source>
</evidence>
<evidence type="ECO:0000256" key="2">
    <source>
        <dbReference type="ARBA" id="ARBA00005407"/>
    </source>
</evidence>
<feature type="region of interest" description="Disordered" evidence="6">
    <location>
        <begin position="848"/>
        <end position="887"/>
    </location>
</feature>
<feature type="region of interest" description="Disordered" evidence="6">
    <location>
        <begin position="60"/>
        <end position="101"/>
    </location>
</feature>
<comment type="similarity">
    <text evidence="2">Belongs to the ARS2 family.</text>
</comment>
<feature type="compositionally biased region" description="Basic and acidic residues" evidence="6">
    <location>
        <begin position="289"/>
        <end position="302"/>
    </location>
</feature>
<feature type="compositionally biased region" description="Basic and acidic residues" evidence="6">
    <location>
        <begin position="361"/>
        <end position="374"/>
    </location>
</feature>
<comment type="subcellular location">
    <subcellularLocation>
        <location evidence="1">Nucleus</location>
    </subcellularLocation>
</comment>
<evidence type="ECO:0000259" key="8">
    <source>
        <dbReference type="Pfam" id="PF12066"/>
    </source>
</evidence>
<feature type="compositionally biased region" description="Gly residues" evidence="6">
    <location>
        <begin position="859"/>
        <end position="870"/>
    </location>
</feature>
<dbReference type="InterPro" id="IPR007042">
    <property type="entry name" value="SERRATE/Ars2_C"/>
</dbReference>
<feature type="domain" description="SERRATE/Ars2 N-terminal" evidence="8">
    <location>
        <begin position="109"/>
        <end position="217"/>
    </location>
</feature>